<dbReference type="GO" id="GO:0016987">
    <property type="term" value="F:sigma factor activity"/>
    <property type="evidence" value="ECO:0007669"/>
    <property type="project" value="UniProtKB-KW"/>
</dbReference>
<sequence>MAATQVAASVLARARSGDGEAFRQLTEPYRQELQVHCYRMLGSVQDAEDLLQETLLAAWRGLAAYEERSSVRTWLYRIATNRCLNALRDSSRRLARPPVAAKPWLPEPTHRGSEPVWLEPYPDLLMADLPDRAPGPAARYEQRESVSLAFLSALQHLPARQRAVLVLRDVLGYRAAEAAEMLGTTSAAVNSALSRARATLAAEVPAGPDREAAPAPGSALERQVAARFVRAFESGDIDAVVALLTDDVLLTMPPLPLEYRGAAAAGNFLRAPQMASCHRYVLVATRANGQPAYGCYLRTPDNAILHGHGVMVLTLAGGRISGLTRFTDNALLPVFGLPRSLRYGGPARRPGNTLTAPAS</sequence>
<evidence type="ECO:0000313" key="11">
    <source>
        <dbReference type="Proteomes" id="UP000199341"/>
    </source>
</evidence>
<dbReference type="GO" id="GO:0006950">
    <property type="term" value="P:response to stress"/>
    <property type="evidence" value="ECO:0007669"/>
    <property type="project" value="UniProtKB-ARBA"/>
</dbReference>
<dbReference type="Gene3D" id="1.10.1740.10">
    <property type="match status" value="1"/>
</dbReference>
<dbReference type="InterPro" id="IPR037401">
    <property type="entry name" value="SnoaL-like"/>
</dbReference>
<dbReference type="SUPFAM" id="SSF54427">
    <property type="entry name" value="NTF2-like"/>
    <property type="match status" value="1"/>
</dbReference>
<dbReference type="NCBIfam" id="TIGR02960">
    <property type="entry name" value="SigX5"/>
    <property type="match status" value="1"/>
</dbReference>
<keyword evidence="5 6" id="KW-0804">Transcription</keyword>
<dbReference type="Proteomes" id="UP000199341">
    <property type="component" value="Unassembled WGS sequence"/>
</dbReference>
<organism evidence="10 11">
    <name type="scientific">Actinacidiphila guanduensis</name>
    <dbReference type="NCBI Taxonomy" id="310781"/>
    <lineage>
        <taxon>Bacteria</taxon>
        <taxon>Bacillati</taxon>
        <taxon>Actinomycetota</taxon>
        <taxon>Actinomycetes</taxon>
        <taxon>Kitasatosporales</taxon>
        <taxon>Streptomycetaceae</taxon>
        <taxon>Actinacidiphila</taxon>
    </lineage>
</organism>
<keyword evidence="3 6" id="KW-0805">Transcription regulation</keyword>
<evidence type="ECO:0000259" key="9">
    <source>
        <dbReference type="Pfam" id="PF12680"/>
    </source>
</evidence>
<dbReference type="STRING" id="310781.SAMN05216259_120103"/>
<comment type="similarity">
    <text evidence="1 6">Belongs to the sigma-70 factor family. ECF subfamily.</text>
</comment>
<dbReference type="AlphaFoldDB" id="A0A1H0R2D9"/>
<dbReference type="InterPro" id="IPR032710">
    <property type="entry name" value="NTF2-like_dom_sf"/>
</dbReference>
<dbReference type="Pfam" id="PF08281">
    <property type="entry name" value="Sigma70_r4_2"/>
    <property type="match status" value="1"/>
</dbReference>
<feature type="domain" description="RNA polymerase sigma factor 70 region 4 type 2" evidence="8">
    <location>
        <begin position="148"/>
        <end position="200"/>
    </location>
</feature>
<dbReference type="SUPFAM" id="SSF88946">
    <property type="entry name" value="Sigma2 domain of RNA polymerase sigma factors"/>
    <property type="match status" value="1"/>
</dbReference>
<evidence type="ECO:0000259" key="8">
    <source>
        <dbReference type="Pfam" id="PF08281"/>
    </source>
</evidence>
<evidence type="ECO:0000313" key="10">
    <source>
        <dbReference type="EMBL" id="SDP23682.1"/>
    </source>
</evidence>
<evidence type="ECO:0000256" key="4">
    <source>
        <dbReference type="ARBA" id="ARBA00023082"/>
    </source>
</evidence>
<dbReference type="InterPro" id="IPR036388">
    <property type="entry name" value="WH-like_DNA-bd_sf"/>
</dbReference>
<dbReference type="InterPro" id="IPR013324">
    <property type="entry name" value="RNA_pol_sigma_r3/r4-like"/>
</dbReference>
<dbReference type="RefSeq" id="WP_093788008.1">
    <property type="nucleotide sequence ID" value="NZ_FNIE01000020.1"/>
</dbReference>
<accession>A0A1H0R2D9</accession>
<dbReference type="PROSITE" id="PS01063">
    <property type="entry name" value="SIGMA70_ECF"/>
    <property type="match status" value="1"/>
</dbReference>
<feature type="domain" description="SnoaL-like" evidence="9">
    <location>
        <begin position="226"/>
        <end position="320"/>
    </location>
</feature>
<dbReference type="InterPro" id="IPR013249">
    <property type="entry name" value="RNA_pol_sigma70_r4_t2"/>
</dbReference>
<dbReference type="InterPro" id="IPR052704">
    <property type="entry name" value="ECF_Sigma-70_Domain"/>
</dbReference>
<evidence type="ECO:0000256" key="6">
    <source>
        <dbReference type="RuleBase" id="RU000716"/>
    </source>
</evidence>
<protein>
    <recommendedName>
        <fullName evidence="6">RNA polymerase sigma factor</fullName>
    </recommendedName>
</protein>
<dbReference type="PANTHER" id="PTHR30173:SF36">
    <property type="entry name" value="ECF RNA POLYMERASE SIGMA FACTOR SIGJ"/>
    <property type="match status" value="1"/>
</dbReference>
<dbReference type="Gene3D" id="1.10.10.10">
    <property type="entry name" value="Winged helix-like DNA-binding domain superfamily/Winged helix DNA-binding domain"/>
    <property type="match status" value="1"/>
</dbReference>
<dbReference type="SUPFAM" id="SSF88659">
    <property type="entry name" value="Sigma3 and sigma4 domains of RNA polymerase sigma factors"/>
    <property type="match status" value="1"/>
</dbReference>
<evidence type="ECO:0000256" key="2">
    <source>
        <dbReference type="ARBA" id="ARBA00011344"/>
    </source>
</evidence>
<evidence type="ECO:0000256" key="3">
    <source>
        <dbReference type="ARBA" id="ARBA00023015"/>
    </source>
</evidence>
<dbReference type="InterPro" id="IPR014284">
    <property type="entry name" value="RNA_pol_sigma-70_dom"/>
</dbReference>
<dbReference type="CDD" id="cd06171">
    <property type="entry name" value="Sigma70_r4"/>
    <property type="match status" value="1"/>
</dbReference>
<keyword evidence="4 6" id="KW-0731">Sigma factor</keyword>
<dbReference type="OrthoDB" id="6689546at2"/>
<comment type="subunit">
    <text evidence="2">Interacts transiently with the RNA polymerase catalytic core formed by RpoA, RpoB, RpoC and RpoZ (2 alpha, 1 beta, 1 beta' and 1 omega subunit) to form the RNA polymerase holoenzyme that can initiate transcription.</text>
</comment>
<dbReference type="InterPro" id="IPR014305">
    <property type="entry name" value="RNA_pol_sigma-G_actinobac"/>
</dbReference>
<dbReference type="PANTHER" id="PTHR30173">
    <property type="entry name" value="SIGMA 19 FACTOR"/>
    <property type="match status" value="1"/>
</dbReference>
<name>A0A1H0R2D9_9ACTN</name>
<dbReference type="GO" id="GO:0006352">
    <property type="term" value="P:DNA-templated transcription initiation"/>
    <property type="evidence" value="ECO:0007669"/>
    <property type="project" value="InterPro"/>
</dbReference>
<evidence type="ECO:0000259" key="7">
    <source>
        <dbReference type="Pfam" id="PF04542"/>
    </source>
</evidence>
<dbReference type="EMBL" id="FNIE01000020">
    <property type="protein sequence ID" value="SDP23682.1"/>
    <property type="molecule type" value="Genomic_DNA"/>
</dbReference>
<dbReference type="NCBIfam" id="NF006089">
    <property type="entry name" value="PRK08241.1"/>
    <property type="match status" value="1"/>
</dbReference>
<dbReference type="InterPro" id="IPR000838">
    <property type="entry name" value="RNA_pol_sigma70_ECF_CS"/>
</dbReference>
<dbReference type="GO" id="GO:0003677">
    <property type="term" value="F:DNA binding"/>
    <property type="evidence" value="ECO:0007669"/>
    <property type="project" value="UniProtKB-KW"/>
</dbReference>
<reference evidence="10 11" key="1">
    <citation type="submission" date="2016-10" db="EMBL/GenBank/DDBJ databases">
        <authorList>
            <person name="de Groot N.N."/>
        </authorList>
    </citation>
    <scope>NUCLEOTIDE SEQUENCE [LARGE SCALE GENOMIC DNA]</scope>
    <source>
        <strain evidence="10 11">CGMCC 4.2022</strain>
    </source>
</reference>
<keyword evidence="11" id="KW-1185">Reference proteome</keyword>
<dbReference type="Gene3D" id="3.10.450.50">
    <property type="match status" value="1"/>
</dbReference>
<dbReference type="Pfam" id="PF04542">
    <property type="entry name" value="Sigma70_r2"/>
    <property type="match status" value="1"/>
</dbReference>
<dbReference type="NCBIfam" id="TIGR02937">
    <property type="entry name" value="sigma70-ECF"/>
    <property type="match status" value="1"/>
</dbReference>
<dbReference type="InterPro" id="IPR013325">
    <property type="entry name" value="RNA_pol_sigma_r2"/>
</dbReference>
<evidence type="ECO:0000256" key="5">
    <source>
        <dbReference type="ARBA" id="ARBA00023163"/>
    </source>
</evidence>
<dbReference type="Pfam" id="PF12680">
    <property type="entry name" value="SnoaL_2"/>
    <property type="match status" value="1"/>
</dbReference>
<proteinExistence type="inferred from homology"/>
<gene>
    <name evidence="10" type="ORF">SAMN05216259_120103</name>
</gene>
<keyword evidence="6" id="KW-0238">DNA-binding</keyword>
<feature type="domain" description="RNA polymerase sigma-70 region 2" evidence="7">
    <location>
        <begin position="27"/>
        <end position="93"/>
    </location>
</feature>
<dbReference type="InterPro" id="IPR007627">
    <property type="entry name" value="RNA_pol_sigma70_r2"/>
</dbReference>
<evidence type="ECO:0000256" key="1">
    <source>
        <dbReference type="ARBA" id="ARBA00010641"/>
    </source>
</evidence>